<evidence type="ECO:0000313" key="1">
    <source>
        <dbReference type="EMBL" id="ERH21207.1"/>
    </source>
</evidence>
<protein>
    <submittedName>
        <fullName evidence="1">Uncharacterized protein</fullName>
    </submittedName>
</protein>
<reference evidence="1 2" key="1">
    <citation type="submission" date="2013-08" db="EMBL/GenBank/DDBJ databases">
        <authorList>
            <person name="Weinstock G."/>
            <person name="Sodergren E."/>
            <person name="Wylie T."/>
            <person name="Fulton L."/>
            <person name="Fulton R."/>
            <person name="Fronick C."/>
            <person name="O'Laughlin M."/>
            <person name="Godfrey J."/>
            <person name="Miner T."/>
            <person name="Herter B."/>
            <person name="Appelbaum E."/>
            <person name="Cordes M."/>
            <person name="Lek S."/>
            <person name="Wollam A."/>
            <person name="Pepin K.H."/>
            <person name="Palsikar V.B."/>
            <person name="Mitreva M."/>
            <person name="Wilson R.K."/>
        </authorList>
    </citation>
    <scope>NUCLEOTIDE SEQUENCE [LARGE SCALE GENOMIC DNA]</scope>
    <source>
        <strain evidence="1 2">F0542</strain>
    </source>
</reference>
<proteinExistence type="predicted"/>
<name>U1RRX3_9ACTO</name>
<sequence length="73" mass="8569">MQPRTARIEHTNNNFVLNLLSEVPAYPTTSINMSLMIVESKFDDYILILGEMFEEFTREPYGYRGRHTPYIPV</sequence>
<accession>U1RRX3</accession>
<comment type="caution">
    <text evidence="1">The sequence shown here is derived from an EMBL/GenBank/DDBJ whole genome shotgun (WGS) entry which is preliminary data.</text>
</comment>
<dbReference type="Proteomes" id="UP000016536">
    <property type="component" value="Unassembled WGS sequence"/>
</dbReference>
<gene>
    <name evidence="1" type="ORF">HMPREF1979_03198</name>
</gene>
<dbReference type="AlphaFoldDB" id="U1RRX3"/>
<dbReference type="EMBL" id="AWSE01000269">
    <property type="protein sequence ID" value="ERH21207.1"/>
    <property type="molecule type" value="Genomic_DNA"/>
</dbReference>
<keyword evidence="2" id="KW-1185">Reference proteome</keyword>
<dbReference type="HOGENOM" id="CLU_2696208_0_0_11"/>
<evidence type="ECO:0000313" key="2">
    <source>
        <dbReference type="Proteomes" id="UP000016536"/>
    </source>
</evidence>
<organism evidence="1 2">
    <name type="scientific">Actinomyces johnsonii F0542</name>
    <dbReference type="NCBI Taxonomy" id="1321818"/>
    <lineage>
        <taxon>Bacteria</taxon>
        <taxon>Bacillati</taxon>
        <taxon>Actinomycetota</taxon>
        <taxon>Actinomycetes</taxon>
        <taxon>Actinomycetales</taxon>
        <taxon>Actinomycetaceae</taxon>
        <taxon>Actinomyces</taxon>
    </lineage>
</organism>